<gene>
    <name evidence="3" type="ORF">ACFQGL_27885</name>
</gene>
<sequence>MQSKTSPKSASPATPVTVPLGTASAFAVLAGSTVTNTGPTTITGDLGLSPGTSVTGFPPGRVTGTQHVADTIAAQAKADLTTAFDNAAARPSTATIPVELGGTTRIPGVYESPAGTFGITGVLTLDAQNNPDAVFIFKAASTLITASASHVELINGAQSSNVFWLVGSSATLGTYSVLRGTVMALASITVTTGTTVDGRTLARTAAVTLDSNTIVAATGATPPPPAPTTPVTVPLGTASAFAVLAGSTVTNTGPTTITGDLGLSPGTSVTGFPPGRVTGTQHVADTIAAQAKADLTTAFDNAAARPSTATIPVELGGTTRIPGVYESPAGTFGITGVLTLDAQNNPDAVFIFKAASTLITASASHVELINGAQSSNVFWLVGSSATLGTYSVLRGTVMALASITVTTGTTVDGRTLARTAAVTLDSNTIVAAVPALSASVS</sequence>
<dbReference type="InterPro" id="IPR021884">
    <property type="entry name" value="Ice-bd_prot"/>
</dbReference>
<accession>A0ABW1HEQ5</accession>
<evidence type="ECO:0000256" key="2">
    <source>
        <dbReference type="ARBA" id="ARBA00022729"/>
    </source>
</evidence>
<dbReference type="EMBL" id="JBHSQS010000026">
    <property type="protein sequence ID" value="MFC5927166.1"/>
    <property type="molecule type" value="Genomic_DNA"/>
</dbReference>
<evidence type="ECO:0000256" key="1">
    <source>
        <dbReference type="ARBA" id="ARBA00005445"/>
    </source>
</evidence>
<dbReference type="Pfam" id="PF11999">
    <property type="entry name" value="Ice_binding"/>
    <property type="match status" value="2"/>
</dbReference>
<dbReference type="RefSeq" id="WP_377515509.1">
    <property type="nucleotide sequence ID" value="NZ_JBHSQS010000026.1"/>
</dbReference>
<name>A0ABW1HEQ5_9ACTN</name>
<comment type="similarity">
    <text evidence="1">Belongs to the ice-binding protein family.</text>
</comment>
<proteinExistence type="inferred from homology"/>
<keyword evidence="4" id="KW-1185">Reference proteome</keyword>
<comment type="caution">
    <text evidence="3">The sequence shown here is derived from an EMBL/GenBank/DDBJ whole genome shotgun (WGS) entry which is preliminary data.</text>
</comment>
<organism evidence="3 4">
    <name type="scientific">Micromonospora vulcania</name>
    <dbReference type="NCBI Taxonomy" id="1441873"/>
    <lineage>
        <taxon>Bacteria</taxon>
        <taxon>Bacillati</taxon>
        <taxon>Actinomycetota</taxon>
        <taxon>Actinomycetes</taxon>
        <taxon>Micromonosporales</taxon>
        <taxon>Micromonosporaceae</taxon>
        <taxon>Micromonospora</taxon>
    </lineage>
</organism>
<evidence type="ECO:0000313" key="3">
    <source>
        <dbReference type="EMBL" id="MFC5927166.1"/>
    </source>
</evidence>
<keyword evidence="2" id="KW-0732">Signal</keyword>
<protein>
    <submittedName>
        <fullName evidence="3">Ice-binding family protein</fullName>
    </submittedName>
</protein>
<dbReference type="Proteomes" id="UP001596226">
    <property type="component" value="Unassembled WGS sequence"/>
</dbReference>
<evidence type="ECO:0000313" key="4">
    <source>
        <dbReference type="Proteomes" id="UP001596226"/>
    </source>
</evidence>
<reference evidence="4" key="1">
    <citation type="journal article" date="2019" name="Int. J. Syst. Evol. Microbiol.">
        <title>The Global Catalogue of Microorganisms (GCM) 10K type strain sequencing project: providing services to taxonomists for standard genome sequencing and annotation.</title>
        <authorList>
            <consortium name="The Broad Institute Genomics Platform"/>
            <consortium name="The Broad Institute Genome Sequencing Center for Infectious Disease"/>
            <person name="Wu L."/>
            <person name="Ma J."/>
        </authorList>
    </citation>
    <scope>NUCLEOTIDE SEQUENCE [LARGE SCALE GENOMIC DNA]</scope>
    <source>
        <strain evidence="4">CGMCC 4.7144</strain>
    </source>
</reference>